<feature type="compositionally biased region" description="Basic and acidic residues" evidence="1">
    <location>
        <begin position="87"/>
        <end position="102"/>
    </location>
</feature>
<keyword evidence="4" id="KW-1185">Reference proteome</keyword>
<protein>
    <recommendedName>
        <fullName evidence="2">Flavodoxin-like domain-containing protein</fullName>
    </recommendedName>
</protein>
<dbReference type="Gene3D" id="3.40.50.360">
    <property type="match status" value="1"/>
</dbReference>
<evidence type="ECO:0000313" key="4">
    <source>
        <dbReference type="Proteomes" id="UP000199019"/>
    </source>
</evidence>
<dbReference type="PROSITE" id="PS50902">
    <property type="entry name" value="FLAVODOXIN_LIKE"/>
    <property type="match status" value="1"/>
</dbReference>
<dbReference type="AlphaFoldDB" id="A0A1H9TKV2"/>
<feature type="region of interest" description="Disordered" evidence="1">
    <location>
        <begin position="78"/>
        <end position="109"/>
    </location>
</feature>
<dbReference type="EMBL" id="FOHB01000002">
    <property type="protein sequence ID" value="SER97811.1"/>
    <property type="molecule type" value="Genomic_DNA"/>
</dbReference>
<dbReference type="InterPro" id="IPR029039">
    <property type="entry name" value="Flavoprotein-like_sf"/>
</dbReference>
<dbReference type="Proteomes" id="UP000199019">
    <property type="component" value="Unassembled WGS sequence"/>
</dbReference>
<organism evidence="3 4">
    <name type="scientific">Pedococcus cremeus</name>
    <dbReference type="NCBI Taxonomy" id="587636"/>
    <lineage>
        <taxon>Bacteria</taxon>
        <taxon>Bacillati</taxon>
        <taxon>Actinomycetota</taxon>
        <taxon>Actinomycetes</taxon>
        <taxon>Micrococcales</taxon>
        <taxon>Intrasporangiaceae</taxon>
        <taxon>Pedococcus</taxon>
    </lineage>
</organism>
<gene>
    <name evidence="3" type="ORF">SAMN05216199_1657</name>
</gene>
<proteinExistence type="predicted"/>
<sequence>MHASKYGNGAMVAEEFKHQMEARGVAVSVHQVRDIRPKELPAADLYLFSSPGRMGRPIGGMRRFLRKVDLAPGTRYALLTTEGAPQPDKDTGKLPTEEERARHERVRPLMNETLQAKGLSEVAEDAVFVTGTKGPLEEGWQHKVEDFASRIPVEP</sequence>
<reference evidence="4" key="1">
    <citation type="submission" date="2016-10" db="EMBL/GenBank/DDBJ databases">
        <authorList>
            <person name="Varghese N."/>
            <person name="Submissions S."/>
        </authorList>
    </citation>
    <scope>NUCLEOTIDE SEQUENCE [LARGE SCALE GENOMIC DNA]</scope>
    <source>
        <strain evidence="4">CGMCC 1.6963</strain>
    </source>
</reference>
<dbReference type="SUPFAM" id="SSF52218">
    <property type="entry name" value="Flavoproteins"/>
    <property type="match status" value="1"/>
</dbReference>
<evidence type="ECO:0000313" key="3">
    <source>
        <dbReference type="EMBL" id="SER97811.1"/>
    </source>
</evidence>
<dbReference type="InterPro" id="IPR008254">
    <property type="entry name" value="Flavodoxin/NO_synth"/>
</dbReference>
<dbReference type="GO" id="GO:0010181">
    <property type="term" value="F:FMN binding"/>
    <property type="evidence" value="ECO:0007669"/>
    <property type="project" value="InterPro"/>
</dbReference>
<accession>A0A1H9TKV2</accession>
<evidence type="ECO:0000256" key="1">
    <source>
        <dbReference type="SAM" id="MobiDB-lite"/>
    </source>
</evidence>
<evidence type="ECO:0000259" key="2">
    <source>
        <dbReference type="PROSITE" id="PS50902"/>
    </source>
</evidence>
<name>A0A1H9TKV2_9MICO</name>
<feature type="domain" description="Flavodoxin-like" evidence="2">
    <location>
        <begin position="1"/>
        <end position="152"/>
    </location>
</feature>